<gene>
    <name evidence="1" type="ORF">GDO78_012979</name>
</gene>
<organism evidence="1 2">
    <name type="scientific">Eleutherodactylus coqui</name>
    <name type="common">Puerto Rican coqui</name>
    <dbReference type="NCBI Taxonomy" id="57060"/>
    <lineage>
        <taxon>Eukaryota</taxon>
        <taxon>Metazoa</taxon>
        <taxon>Chordata</taxon>
        <taxon>Craniata</taxon>
        <taxon>Vertebrata</taxon>
        <taxon>Euteleostomi</taxon>
        <taxon>Amphibia</taxon>
        <taxon>Batrachia</taxon>
        <taxon>Anura</taxon>
        <taxon>Neobatrachia</taxon>
        <taxon>Hyloidea</taxon>
        <taxon>Eleutherodactylidae</taxon>
        <taxon>Eleutherodactylinae</taxon>
        <taxon>Eleutherodactylus</taxon>
        <taxon>Eleutherodactylus</taxon>
    </lineage>
</organism>
<dbReference type="EMBL" id="WNTK01000009">
    <property type="protein sequence ID" value="KAG9477751.1"/>
    <property type="molecule type" value="Genomic_DNA"/>
</dbReference>
<accession>A0A8J6EZE1</accession>
<evidence type="ECO:0000313" key="2">
    <source>
        <dbReference type="Proteomes" id="UP000770717"/>
    </source>
</evidence>
<protein>
    <submittedName>
        <fullName evidence="1">Uncharacterized protein</fullName>
    </submittedName>
</protein>
<sequence>MQPFPVFTIYIKYYSQSFNVQSVQRKVYIVHGCEHHISNEPRREDASGGHLSYNKMSPYETHGVTYGAEGNCASTYAGNDGICMKVSSGINVKV</sequence>
<evidence type="ECO:0000313" key="1">
    <source>
        <dbReference type="EMBL" id="KAG9477751.1"/>
    </source>
</evidence>
<name>A0A8J6EZE1_ELECQ</name>
<reference evidence="1" key="1">
    <citation type="thesis" date="2020" institute="ProQuest LLC" country="789 East Eisenhower Parkway, Ann Arbor, MI, USA">
        <title>Comparative Genomics and Chromosome Evolution.</title>
        <authorList>
            <person name="Mudd A.B."/>
        </authorList>
    </citation>
    <scope>NUCLEOTIDE SEQUENCE</scope>
    <source>
        <strain evidence="1">HN-11 Male</strain>
        <tissue evidence="1">Kidney and liver</tissue>
    </source>
</reference>
<dbReference type="AlphaFoldDB" id="A0A8J6EZE1"/>
<comment type="caution">
    <text evidence="1">The sequence shown here is derived from an EMBL/GenBank/DDBJ whole genome shotgun (WGS) entry which is preliminary data.</text>
</comment>
<keyword evidence="2" id="KW-1185">Reference proteome</keyword>
<proteinExistence type="predicted"/>
<dbReference type="Proteomes" id="UP000770717">
    <property type="component" value="Unassembled WGS sequence"/>
</dbReference>